<dbReference type="CDD" id="cd00165">
    <property type="entry name" value="S4"/>
    <property type="match status" value="1"/>
</dbReference>
<name>N0B9Y8_9HYPH</name>
<dbReference type="InterPro" id="IPR006225">
    <property type="entry name" value="PsdUridine_synth_RluC/D"/>
</dbReference>
<dbReference type="EMBL" id="CP005587">
    <property type="protein sequence ID" value="AGK57361.1"/>
    <property type="molecule type" value="Genomic_DNA"/>
</dbReference>
<dbReference type="Gene3D" id="3.10.290.10">
    <property type="entry name" value="RNA-binding S4 domain"/>
    <property type="match status" value="1"/>
</dbReference>
<dbReference type="InterPro" id="IPR020103">
    <property type="entry name" value="PsdUridine_synth_cat_dom_sf"/>
</dbReference>
<dbReference type="SUPFAM" id="SSF55120">
    <property type="entry name" value="Pseudouridine synthase"/>
    <property type="match status" value="1"/>
</dbReference>
<dbReference type="GO" id="GO:0160140">
    <property type="term" value="F:23S rRNA pseudouridine(1911/1915/1917) synthase activity"/>
    <property type="evidence" value="ECO:0007669"/>
    <property type="project" value="UniProtKB-EC"/>
</dbReference>
<organism evidence="8 9">
    <name type="scientific">Hyphomicrobium denitrificans 1NES1</name>
    <dbReference type="NCBI Taxonomy" id="670307"/>
    <lineage>
        <taxon>Bacteria</taxon>
        <taxon>Pseudomonadati</taxon>
        <taxon>Pseudomonadota</taxon>
        <taxon>Alphaproteobacteria</taxon>
        <taxon>Hyphomicrobiales</taxon>
        <taxon>Hyphomicrobiaceae</taxon>
        <taxon>Hyphomicrobium</taxon>
    </lineage>
</organism>
<dbReference type="AlphaFoldDB" id="N0B9Y8"/>
<dbReference type="PROSITE" id="PS01129">
    <property type="entry name" value="PSI_RLU"/>
    <property type="match status" value="1"/>
</dbReference>
<dbReference type="EC" id="5.4.99.-" evidence="6"/>
<keyword evidence="5" id="KW-0694">RNA-binding</keyword>
<evidence type="ECO:0000256" key="4">
    <source>
        <dbReference type="PIRSR" id="PIRSR606225-1"/>
    </source>
</evidence>
<dbReference type="Proteomes" id="UP000005952">
    <property type="component" value="Chromosome"/>
</dbReference>
<dbReference type="SUPFAM" id="SSF55174">
    <property type="entry name" value="Alpha-L RNA-binding motif"/>
    <property type="match status" value="1"/>
</dbReference>
<dbReference type="RefSeq" id="WP_015597398.1">
    <property type="nucleotide sequence ID" value="NC_021172.1"/>
</dbReference>
<dbReference type="GO" id="GO:0003723">
    <property type="term" value="F:RNA binding"/>
    <property type="evidence" value="ECO:0007669"/>
    <property type="project" value="UniProtKB-KW"/>
</dbReference>
<evidence type="ECO:0000313" key="8">
    <source>
        <dbReference type="EMBL" id="AGK57361.1"/>
    </source>
</evidence>
<dbReference type="eggNOG" id="COG0564">
    <property type="taxonomic scope" value="Bacteria"/>
</dbReference>
<protein>
    <recommendedName>
        <fullName evidence="6">Pseudouridine synthase</fullName>
        <ecNumber evidence="6">5.4.99.-</ecNumber>
    </recommendedName>
</protein>
<dbReference type="InterPro" id="IPR006224">
    <property type="entry name" value="PsdUridine_synth_RluA-like_CS"/>
</dbReference>
<proteinExistence type="inferred from homology"/>
<dbReference type="HOGENOM" id="CLU_016902_4_1_5"/>
<sequence length="348" mass="37595">MLLIVPNNTKSQDTIELTAGPEDAGQRVDRWLADRIESLSRARIQALIHGGYVSNGGTIREARAPVKPGVTYRIALPPPSPSEVEGENLPLAIVYEDADLIVIDKPAGLVVHPAAGHASGTLVNALIAHCGDSLSGIGGIKRPGIVHRLDKDTSGLLVIAKNDAAHQGLAEQFKSHGRDGRLYRSYLAFVWGKLPRPKGSIDARLGRSQANRTKIAVVRGEAGRSATTHYEVLKTFPGDRPTGDVSLVRLVLETGRTHQIRVHLAHIGHPILGDAVYGSGFKTRLASLKPAARAEASALARQALHAETLHFEHPSTGKKLKFNSELPEDLRRLEAAFRPTEKANKKRL</sequence>
<evidence type="ECO:0000256" key="6">
    <source>
        <dbReference type="RuleBase" id="RU362028"/>
    </source>
</evidence>
<evidence type="ECO:0000259" key="7">
    <source>
        <dbReference type="Pfam" id="PF00849"/>
    </source>
</evidence>
<dbReference type="PROSITE" id="PS50889">
    <property type="entry name" value="S4"/>
    <property type="match status" value="1"/>
</dbReference>
<dbReference type="NCBIfam" id="TIGR00005">
    <property type="entry name" value="rluA_subfam"/>
    <property type="match status" value="1"/>
</dbReference>
<comment type="function">
    <text evidence="6">Responsible for synthesis of pseudouridine from uracil.</text>
</comment>
<dbReference type="Pfam" id="PF00849">
    <property type="entry name" value="PseudoU_synth_2"/>
    <property type="match status" value="1"/>
</dbReference>
<reference evidence="8 9" key="1">
    <citation type="journal article" date="2013" name="Genome Announc.">
        <title>Genome sequences for three denitrifying bacterial strains isolated from a uranium- and nitrate-contaminated subsurface environment.</title>
        <authorList>
            <person name="Venkatramanan R."/>
            <person name="Prakash O."/>
            <person name="Woyke T."/>
            <person name="Chain P."/>
            <person name="Goodwin L.A."/>
            <person name="Watson D."/>
            <person name="Brooks S."/>
            <person name="Kostka J.E."/>
            <person name="Green S.J."/>
        </authorList>
    </citation>
    <scope>NUCLEOTIDE SEQUENCE [LARGE SCALE GENOMIC DNA]</scope>
    <source>
        <strain evidence="8 9">1NES1</strain>
    </source>
</reference>
<keyword evidence="2 6" id="KW-0413">Isomerase</keyword>
<dbReference type="KEGG" id="hdt:HYPDE_28408"/>
<comment type="catalytic activity">
    <reaction evidence="6">
        <text>a uridine in RNA = a pseudouridine in RNA</text>
        <dbReference type="Rhea" id="RHEA:48348"/>
        <dbReference type="Rhea" id="RHEA-COMP:12068"/>
        <dbReference type="Rhea" id="RHEA-COMP:12069"/>
        <dbReference type="ChEBI" id="CHEBI:65314"/>
        <dbReference type="ChEBI" id="CHEBI:65315"/>
    </reaction>
</comment>
<evidence type="ECO:0000313" key="9">
    <source>
        <dbReference type="Proteomes" id="UP000005952"/>
    </source>
</evidence>
<dbReference type="Gene3D" id="3.30.2350.10">
    <property type="entry name" value="Pseudouridine synthase"/>
    <property type="match status" value="1"/>
</dbReference>
<comment type="catalytic activity">
    <reaction evidence="3">
        <text>uridine(1911/1915/1917) in 23S rRNA = pseudouridine(1911/1915/1917) in 23S rRNA</text>
        <dbReference type="Rhea" id="RHEA:42524"/>
        <dbReference type="Rhea" id="RHEA-COMP:10097"/>
        <dbReference type="Rhea" id="RHEA-COMP:10098"/>
        <dbReference type="ChEBI" id="CHEBI:65314"/>
        <dbReference type="ChEBI" id="CHEBI:65315"/>
        <dbReference type="EC" id="5.4.99.23"/>
    </reaction>
</comment>
<feature type="domain" description="Pseudouridine synthase RsuA/RluA-like" evidence="7">
    <location>
        <begin position="99"/>
        <end position="266"/>
    </location>
</feature>
<feature type="active site" evidence="4">
    <location>
        <position position="150"/>
    </location>
</feature>
<evidence type="ECO:0000256" key="3">
    <source>
        <dbReference type="ARBA" id="ARBA00036882"/>
    </source>
</evidence>
<dbReference type="PANTHER" id="PTHR21600">
    <property type="entry name" value="MITOCHONDRIAL RNA PSEUDOURIDINE SYNTHASE"/>
    <property type="match status" value="1"/>
</dbReference>
<accession>N0B9Y8</accession>
<dbReference type="GO" id="GO:0000455">
    <property type="term" value="P:enzyme-directed rRNA pseudouridine synthesis"/>
    <property type="evidence" value="ECO:0007669"/>
    <property type="project" value="TreeGrafter"/>
</dbReference>
<dbReference type="PANTHER" id="PTHR21600:SF44">
    <property type="entry name" value="RIBOSOMAL LARGE SUBUNIT PSEUDOURIDINE SYNTHASE D"/>
    <property type="match status" value="1"/>
</dbReference>
<gene>
    <name evidence="8" type="ORF">HYPDE_28408</name>
</gene>
<evidence type="ECO:0000256" key="2">
    <source>
        <dbReference type="ARBA" id="ARBA00023235"/>
    </source>
</evidence>
<dbReference type="InterPro" id="IPR050188">
    <property type="entry name" value="RluA_PseudoU_synthase"/>
</dbReference>
<comment type="similarity">
    <text evidence="1 6">Belongs to the pseudouridine synthase RluA family.</text>
</comment>
<dbReference type="InterPro" id="IPR036986">
    <property type="entry name" value="S4_RNA-bd_sf"/>
</dbReference>
<dbReference type="STRING" id="670307.HYPDE_28408"/>
<dbReference type="CDD" id="cd02869">
    <property type="entry name" value="PseudoU_synth_RluA_like"/>
    <property type="match status" value="1"/>
</dbReference>
<evidence type="ECO:0000256" key="5">
    <source>
        <dbReference type="PROSITE-ProRule" id="PRU00182"/>
    </source>
</evidence>
<dbReference type="InterPro" id="IPR006145">
    <property type="entry name" value="PsdUridine_synth_RsuA/RluA"/>
</dbReference>
<evidence type="ECO:0000256" key="1">
    <source>
        <dbReference type="ARBA" id="ARBA00010876"/>
    </source>
</evidence>
<keyword evidence="9" id="KW-1185">Reference proteome</keyword>